<protein>
    <recommendedName>
        <fullName evidence="3">Tail fiber protein</fullName>
    </recommendedName>
</protein>
<dbReference type="Proteomes" id="UP000564644">
    <property type="component" value="Unassembled WGS sequence"/>
</dbReference>
<evidence type="ECO:0008006" key="3">
    <source>
        <dbReference type="Google" id="ProtNLM"/>
    </source>
</evidence>
<keyword evidence="2" id="KW-1185">Reference proteome</keyword>
<reference evidence="1 2" key="1">
    <citation type="submission" date="2020-08" db="EMBL/GenBank/DDBJ databases">
        <title>Cohnella phylogeny.</title>
        <authorList>
            <person name="Dunlap C."/>
        </authorList>
    </citation>
    <scope>NUCLEOTIDE SEQUENCE [LARGE SCALE GENOMIC DNA]</scope>
    <source>
        <strain evidence="1 2">CBP 2801</strain>
    </source>
</reference>
<dbReference type="EMBL" id="JACJVO010000005">
    <property type="protein sequence ID" value="MBB6730063.1"/>
    <property type="molecule type" value="Genomic_DNA"/>
</dbReference>
<comment type="caution">
    <text evidence="1">The sequence shown here is derived from an EMBL/GenBank/DDBJ whole genome shotgun (WGS) entry which is preliminary data.</text>
</comment>
<name>A0A7X0SHH9_9BACL</name>
<organism evidence="1 2">
    <name type="scientific">Cohnella zeiphila</name>
    <dbReference type="NCBI Taxonomy" id="2761120"/>
    <lineage>
        <taxon>Bacteria</taxon>
        <taxon>Bacillati</taxon>
        <taxon>Bacillota</taxon>
        <taxon>Bacilli</taxon>
        <taxon>Bacillales</taxon>
        <taxon>Paenibacillaceae</taxon>
        <taxon>Cohnella</taxon>
    </lineage>
</organism>
<gene>
    <name evidence="1" type="ORF">H7C18_04060</name>
</gene>
<dbReference type="RefSeq" id="WP_185127738.1">
    <property type="nucleotide sequence ID" value="NZ_JACJVO010000005.1"/>
</dbReference>
<accession>A0A7X0SHH9</accession>
<evidence type="ECO:0000313" key="2">
    <source>
        <dbReference type="Proteomes" id="UP000564644"/>
    </source>
</evidence>
<dbReference type="AlphaFoldDB" id="A0A7X0SHH9"/>
<evidence type="ECO:0000313" key="1">
    <source>
        <dbReference type="EMBL" id="MBB6730063.1"/>
    </source>
</evidence>
<sequence>MSLFTSVWNLLKKNPATDGNDIFNVQTMLNDNWDRLDAALGMKAVNADVRVATVGNIGLSGLQTIDGVTLTAGDRVLVKDQATGRDNGIYIADADAWSRAPDADSSTKLSAGLFVHVKEGSSNAGTGWMLATAGAVTLGSTTLTFVQKTGAGAATDAVIGTRTIDDSVVASSGADTPTRLWSKFAYMIRAMTGKANWYTPPATTLEAANSHIFATNGVHGATSTATASRLVQRDVFGRAQFDSPAAASDAATKGYADDMPRNMAQQAIINGNFDIWQRGKSFVNLGGYFADRWKTNIGADGGAFPNIIISRERILGDIQGASYYARISSSGAGTLLGPDSEYSLDQNIEFGTWYLCGTNKKVTLSFLARSDIPNKRIGATLFQSYGTGGMPSNIEDIPGINWTLSTSWQRFSYTFTTKTLIGKTYGSNEDGVLLARIYLVWGKNRQSRVGATSAETFQGAGTTDIAQVQLNAGDTALPFQPRSFAEELTLCQRYFEKSYDISTTPGTITDVGRIGGRVQATGNFAVECGIRFRVAKRISPTVQTYSPDSGNPGVWSVNGVDVASNIGSESGQTGTLSYMVKDWGQNDLYKLHWTADAEY</sequence>
<proteinExistence type="predicted"/>